<dbReference type="InterPro" id="IPR036388">
    <property type="entry name" value="WH-like_DNA-bd_sf"/>
</dbReference>
<dbReference type="PRINTS" id="PR00039">
    <property type="entry name" value="HTHLYSR"/>
</dbReference>
<evidence type="ECO:0000256" key="2">
    <source>
        <dbReference type="ARBA" id="ARBA00023015"/>
    </source>
</evidence>
<dbReference type="InterPro" id="IPR005119">
    <property type="entry name" value="LysR_subst-bd"/>
</dbReference>
<feature type="domain" description="HTH lysR-type" evidence="5">
    <location>
        <begin position="1"/>
        <end position="58"/>
    </location>
</feature>
<organism evidence="6 7">
    <name type="scientific">Enterococcus hulanensis</name>
    <dbReference type="NCBI Taxonomy" id="2559929"/>
    <lineage>
        <taxon>Bacteria</taxon>
        <taxon>Bacillati</taxon>
        <taxon>Bacillota</taxon>
        <taxon>Bacilli</taxon>
        <taxon>Lactobacillales</taxon>
        <taxon>Enterococcaceae</taxon>
        <taxon>Enterococcus</taxon>
    </lineage>
</organism>
<proteinExistence type="inferred from homology"/>
<accession>A0ABU3F5I9</accession>
<keyword evidence="4" id="KW-0804">Transcription</keyword>
<gene>
    <name evidence="6" type="ORF">P7D85_21805</name>
</gene>
<dbReference type="Gene3D" id="1.10.10.10">
    <property type="entry name" value="Winged helix-like DNA-binding domain superfamily/Winged helix DNA-binding domain"/>
    <property type="match status" value="1"/>
</dbReference>
<dbReference type="Gene3D" id="3.40.190.10">
    <property type="entry name" value="Periplasmic binding protein-like II"/>
    <property type="match status" value="2"/>
</dbReference>
<keyword evidence="7" id="KW-1185">Reference proteome</keyword>
<keyword evidence="2" id="KW-0805">Transcription regulation</keyword>
<dbReference type="Pfam" id="PF00126">
    <property type="entry name" value="HTH_1"/>
    <property type="match status" value="1"/>
</dbReference>
<reference evidence="6 7" key="1">
    <citation type="submission" date="2023-03" db="EMBL/GenBank/DDBJ databases">
        <authorList>
            <person name="Shen W."/>
            <person name="Cai J."/>
        </authorList>
    </citation>
    <scope>NUCLEOTIDE SEQUENCE [LARGE SCALE GENOMIC DNA]</scope>
    <source>
        <strain evidence="6 7">D6-4</strain>
    </source>
</reference>
<dbReference type="InterPro" id="IPR050950">
    <property type="entry name" value="HTH-type_LysR_regulators"/>
</dbReference>
<dbReference type="Pfam" id="PF03466">
    <property type="entry name" value="LysR_substrate"/>
    <property type="match status" value="1"/>
</dbReference>
<sequence length="297" mass="34100">MNFKDLEYFQRLVREKSFTKVANAFHVSQPTITYAVKRLEDELGAELVYRDQSHKQLIITQAGIVLSRHISNILKEVTIAVTEIDRLKEDTLDFGLPPIIGNFYFPKLSSYLFKNDLMSHIHLVDGGSRDLYGLLRRGKIDLALLGSTQPIRDDDLTSEILIEKRFMIVVSPNHPLAKRKEISFSELKDEPFVLLNEHYVHPTAFKKMAQQAHFEPQIIYQNSNLNILKGMIREQIGIGFLAELAISPEDNLVMIPITDQPQPTFMISLVQREQVLDSTLRGQLIELIRGFSQQKEQ</sequence>
<evidence type="ECO:0000256" key="1">
    <source>
        <dbReference type="ARBA" id="ARBA00009437"/>
    </source>
</evidence>
<dbReference type="InterPro" id="IPR036390">
    <property type="entry name" value="WH_DNA-bd_sf"/>
</dbReference>
<dbReference type="PROSITE" id="PS50931">
    <property type="entry name" value="HTH_LYSR"/>
    <property type="match status" value="1"/>
</dbReference>
<dbReference type="PANTHER" id="PTHR30419">
    <property type="entry name" value="HTH-TYPE TRANSCRIPTIONAL REGULATOR YBHD"/>
    <property type="match status" value="1"/>
</dbReference>
<name>A0ABU3F5I9_9ENTE</name>
<dbReference type="EMBL" id="JARPYI010000019">
    <property type="protein sequence ID" value="MDT2602405.1"/>
    <property type="molecule type" value="Genomic_DNA"/>
</dbReference>
<dbReference type="Proteomes" id="UP001252875">
    <property type="component" value="Unassembled WGS sequence"/>
</dbReference>
<dbReference type="RefSeq" id="WP_221674227.1">
    <property type="nucleotide sequence ID" value="NZ_JARPYF010000018.1"/>
</dbReference>
<evidence type="ECO:0000313" key="7">
    <source>
        <dbReference type="Proteomes" id="UP001252875"/>
    </source>
</evidence>
<evidence type="ECO:0000259" key="5">
    <source>
        <dbReference type="PROSITE" id="PS50931"/>
    </source>
</evidence>
<keyword evidence="3" id="KW-0238">DNA-binding</keyword>
<evidence type="ECO:0000256" key="4">
    <source>
        <dbReference type="ARBA" id="ARBA00023163"/>
    </source>
</evidence>
<protein>
    <submittedName>
        <fullName evidence="6">LysR family transcriptional regulator</fullName>
    </submittedName>
</protein>
<dbReference type="InterPro" id="IPR000847">
    <property type="entry name" value="LysR_HTH_N"/>
</dbReference>
<comment type="caution">
    <text evidence="6">The sequence shown here is derived from an EMBL/GenBank/DDBJ whole genome shotgun (WGS) entry which is preliminary data.</text>
</comment>
<dbReference type="SUPFAM" id="SSF53850">
    <property type="entry name" value="Periplasmic binding protein-like II"/>
    <property type="match status" value="1"/>
</dbReference>
<evidence type="ECO:0000256" key="3">
    <source>
        <dbReference type="ARBA" id="ARBA00023125"/>
    </source>
</evidence>
<dbReference type="PANTHER" id="PTHR30419:SF8">
    <property type="entry name" value="NITROGEN ASSIMILATION TRANSCRIPTIONAL ACTIVATOR-RELATED"/>
    <property type="match status" value="1"/>
</dbReference>
<comment type="similarity">
    <text evidence="1">Belongs to the LysR transcriptional regulatory family.</text>
</comment>
<evidence type="ECO:0000313" key="6">
    <source>
        <dbReference type="EMBL" id="MDT2602405.1"/>
    </source>
</evidence>
<dbReference type="SUPFAM" id="SSF46785">
    <property type="entry name" value="Winged helix' DNA-binding domain"/>
    <property type="match status" value="1"/>
</dbReference>